<dbReference type="PANTHER" id="PTHR14221">
    <property type="entry name" value="WD REPEAT DOMAIN 44"/>
    <property type="match status" value="1"/>
</dbReference>
<evidence type="ECO:0000256" key="2">
    <source>
        <dbReference type="ARBA" id="ARBA00022737"/>
    </source>
</evidence>
<dbReference type="PROSITE" id="PS50294">
    <property type="entry name" value="WD_REPEATS_REGION"/>
    <property type="match status" value="1"/>
</dbReference>
<feature type="signal peptide" evidence="4">
    <location>
        <begin position="1"/>
        <end position="25"/>
    </location>
</feature>
<dbReference type="OrthoDB" id="408728at2759"/>
<sequence>MTEATTNCLLAVALSKLFLGPDAEAATKKVSNGVGKPLKEVPSIDEGEEVFFDYRDNLLSEGSVVVKEDLFNANSGYNIWLKEPLECEAEQEEIYGVNQVYVRKEIRAHEGLIWFMKFSPNDQDLASGGQDGLVHIWHVTQADVSCKERLVILPAAVNFHIRVLGCQSYPCRARPPRSKSCSRARVGWDFASASPELKLAMQYYFCNVSQFGGIAPVEDNDPLTTSPDFLRILDVKERRELSTKNGLCRIDLFT</sequence>
<evidence type="ECO:0000313" key="5">
    <source>
        <dbReference type="EMBL" id="GFZ06283.1"/>
    </source>
</evidence>
<dbReference type="SUPFAM" id="SSF50978">
    <property type="entry name" value="WD40 repeat-like"/>
    <property type="match status" value="1"/>
</dbReference>
<dbReference type="InterPro" id="IPR001680">
    <property type="entry name" value="WD40_rpt"/>
</dbReference>
<keyword evidence="4" id="KW-0732">Signal</keyword>
<evidence type="ECO:0008006" key="7">
    <source>
        <dbReference type="Google" id="ProtNLM"/>
    </source>
</evidence>
<evidence type="ECO:0000256" key="1">
    <source>
        <dbReference type="ARBA" id="ARBA00022574"/>
    </source>
</evidence>
<keyword evidence="2" id="KW-0677">Repeat</keyword>
<dbReference type="SMART" id="SM00320">
    <property type="entry name" value="WD40"/>
    <property type="match status" value="1"/>
</dbReference>
<dbReference type="Gene3D" id="2.130.10.10">
    <property type="entry name" value="YVTN repeat-like/Quinoprotein amine dehydrogenase"/>
    <property type="match status" value="1"/>
</dbReference>
<evidence type="ECO:0000256" key="3">
    <source>
        <dbReference type="PROSITE-ProRule" id="PRU00221"/>
    </source>
</evidence>
<evidence type="ECO:0000256" key="4">
    <source>
        <dbReference type="SAM" id="SignalP"/>
    </source>
</evidence>
<keyword evidence="1 3" id="KW-0853">WD repeat</keyword>
<accession>A0A7J0G665</accession>
<protein>
    <recommendedName>
        <fullName evidence="7">Transducin/WD40 repeat-like superfamily protein</fullName>
    </recommendedName>
</protein>
<dbReference type="AlphaFoldDB" id="A0A7J0G665"/>
<evidence type="ECO:0000313" key="6">
    <source>
        <dbReference type="Proteomes" id="UP000585474"/>
    </source>
</evidence>
<reference evidence="5 6" key="1">
    <citation type="submission" date="2019-07" db="EMBL/GenBank/DDBJ databases">
        <title>De Novo Assembly of kiwifruit Actinidia rufa.</title>
        <authorList>
            <person name="Sugita-Konishi S."/>
            <person name="Sato K."/>
            <person name="Mori E."/>
            <person name="Abe Y."/>
            <person name="Kisaki G."/>
            <person name="Hamano K."/>
            <person name="Suezawa K."/>
            <person name="Otani M."/>
            <person name="Fukuda T."/>
            <person name="Manabe T."/>
            <person name="Gomi K."/>
            <person name="Tabuchi M."/>
            <person name="Akimitsu K."/>
            <person name="Kataoka I."/>
        </authorList>
    </citation>
    <scope>NUCLEOTIDE SEQUENCE [LARGE SCALE GENOMIC DNA]</scope>
    <source>
        <strain evidence="6">cv. Fuchu</strain>
    </source>
</reference>
<dbReference type="PROSITE" id="PS50082">
    <property type="entry name" value="WD_REPEATS_2"/>
    <property type="match status" value="1"/>
</dbReference>
<dbReference type="InterPro" id="IPR015943">
    <property type="entry name" value="WD40/YVTN_repeat-like_dom_sf"/>
</dbReference>
<dbReference type="EMBL" id="BJWL01000018">
    <property type="protein sequence ID" value="GFZ06283.1"/>
    <property type="molecule type" value="Genomic_DNA"/>
</dbReference>
<organism evidence="5 6">
    <name type="scientific">Actinidia rufa</name>
    <dbReference type="NCBI Taxonomy" id="165716"/>
    <lineage>
        <taxon>Eukaryota</taxon>
        <taxon>Viridiplantae</taxon>
        <taxon>Streptophyta</taxon>
        <taxon>Embryophyta</taxon>
        <taxon>Tracheophyta</taxon>
        <taxon>Spermatophyta</taxon>
        <taxon>Magnoliopsida</taxon>
        <taxon>eudicotyledons</taxon>
        <taxon>Gunneridae</taxon>
        <taxon>Pentapetalae</taxon>
        <taxon>asterids</taxon>
        <taxon>Ericales</taxon>
        <taxon>Actinidiaceae</taxon>
        <taxon>Actinidia</taxon>
    </lineage>
</organism>
<proteinExistence type="predicted"/>
<dbReference type="PANTHER" id="PTHR14221:SF31">
    <property type="entry name" value="TRANSDUCIN_WD40 REPEAT-LIKE SUPERFAMILY PROTEIN"/>
    <property type="match status" value="1"/>
</dbReference>
<keyword evidence="6" id="KW-1185">Reference proteome</keyword>
<feature type="repeat" description="WD" evidence="3">
    <location>
        <begin position="106"/>
        <end position="147"/>
    </location>
</feature>
<dbReference type="InterPro" id="IPR040324">
    <property type="entry name" value="WDR44/Dgr2"/>
</dbReference>
<gene>
    <name evidence="5" type="ORF">Acr_18g0004530</name>
</gene>
<dbReference type="Pfam" id="PF00400">
    <property type="entry name" value="WD40"/>
    <property type="match status" value="1"/>
</dbReference>
<dbReference type="InterPro" id="IPR036322">
    <property type="entry name" value="WD40_repeat_dom_sf"/>
</dbReference>
<name>A0A7J0G665_9ERIC</name>
<dbReference type="Proteomes" id="UP000585474">
    <property type="component" value="Unassembled WGS sequence"/>
</dbReference>
<feature type="chain" id="PRO_5029908606" description="Transducin/WD40 repeat-like superfamily protein" evidence="4">
    <location>
        <begin position="26"/>
        <end position="254"/>
    </location>
</feature>
<comment type="caution">
    <text evidence="5">The sequence shown here is derived from an EMBL/GenBank/DDBJ whole genome shotgun (WGS) entry which is preliminary data.</text>
</comment>